<reference evidence="8 9" key="1">
    <citation type="submission" date="2015-10" db="EMBL/GenBank/DDBJ databases">
        <title>Genome sequencing of Penicillium freii.</title>
        <authorList>
            <person name="Nguyen H.D."/>
            <person name="Visagie C.M."/>
            <person name="Seifert K.A."/>
        </authorList>
    </citation>
    <scope>NUCLEOTIDE SEQUENCE [LARGE SCALE GENOMIC DNA]</scope>
    <source>
        <strain evidence="8 9">DAOM 242723</strain>
    </source>
</reference>
<dbReference type="GO" id="GO:0016020">
    <property type="term" value="C:membrane"/>
    <property type="evidence" value="ECO:0007669"/>
    <property type="project" value="UniProtKB-SubCell"/>
</dbReference>
<feature type="transmembrane region" description="Helical" evidence="6">
    <location>
        <begin position="48"/>
        <end position="71"/>
    </location>
</feature>
<feature type="transmembrane region" description="Helical" evidence="6">
    <location>
        <begin position="232"/>
        <end position="251"/>
    </location>
</feature>
<dbReference type="PANTHER" id="PTHR23506:SF35">
    <property type="entry name" value="MAJOR FACILITATOR SUPERFAMILY (MFS) PROFILE DOMAIN-CONTAINING PROTEIN-RELATED"/>
    <property type="match status" value="1"/>
</dbReference>
<feature type="transmembrane region" description="Helical" evidence="6">
    <location>
        <begin position="77"/>
        <end position="95"/>
    </location>
</feature>
<accession>A0A117NRH4</accession>
<keyword evidence="2" id="KW-0813">Transport</keyword>
<evidence type="ECO:0000313" key="8">
    <source>
        <dbReference type="EMBL" id="KUM65451.1"/>
    </source>
</evidence>
<dbReference type="InterPro" id="IPR011701">
    <property type="entry name" value="MFS"/>
</dbReference>
<evidence type="ECO:0000256" key="6">
    <source>
        <dbReference type="SAM" id="Phobius"/>
    </source>
</evidence>
<feature type="transmembrane region" description="Helical" evidence="6">
    <location>
        <begin position="381"/>
        <end position="402"/>
    </location>
</feature>
<dbReference type="InterPro" id="IPR036259">
    <property type="entry name" value="MFS_trans_sf"/>
</dbReference>
<gene>
    <name evidence="8" type="ORF">ACN42_g1619</name>
</gene>
<dbReference type="GO" id="GO:0022857">
    <property type="term" value="F:transmembrane transporter activity"/>
    <property type="evidence" value="ECO:0007669"/>
    <property type="project" value="InterPro"/>
</dbReference>
<keyword evidence="5 6" id="KW-0472">Membrane</keyword>
<dbReference type="Pfam" id="PF07690">
    <property type="entry name" value="MFS_1"/>
    <property type="match status" value="1"/>
</dbReference>
<feature type="transmembrane region" description="Helical" evidence="6">
    <location>
        <begin position="135"/>
        <end position="154"/>
    </location>
</feature>
<dbReference type="PROSITE" id="PS50850">
    <property type="entry name" value="MFS"/>
    <property type="match status" value="1"/>
</dbReference>
<organism evidence="8 9">
    <name type="scientific">Penicillium freii</name>
    <dbReference type="NCBI Taxonomy" id="48697"/>
    <lineage>
        <taxon>Eukaryota</taxon>
        <taxon>Fungi</taxon>
        <taxon>Dikarya</taxon>
        <taxon>Ascomycota</taxon>
        <taxon>Pezizomycotina</taxon>
        <taxon>Eurotiomycetes</taxon>
        <taxon>Eurotiomycetidae</taxon>
        <taxon>Eurotiales</taxon>
        <taxon>Aspergillaceae</taxon>
        <taxon>Penicillium</taxon>
    </lineage>
</organism>
<evidence type="ECO:0000259" key="7">
    <source>
        <dbReference type="PROSITE" id="PS50850"/>
    </source>
</evidence>
<evidence type="ECO:0000256" key="3">
    <source>
        <dbReference type="ARBA" id="ARBA00022692"/>
    </source>
</evidence>
<comment type="subcellular location">
    <subcellularLocation>
        <location evidence="1">Membrane</location>
        <topology evidence="1">Multi-pass membrane protein</topology>
    </subcellularLocation>
</comment>
<evidence type="ECO:0000256" key="1">
    <source>
        <dbReference type="ARBA" id="ARBA00004141"/>
    </source>
</evidence>
<dbReference type="EMBL" id="LLXE01000026">
    <property type="protein sequence ID" value="KUM65451.1"/>
    <property type="molecule type" value="Genomic_DNA"/>
</dbReference>
<dbReference type="SUPFAM" id="SSF103473">
    <property type="entry name" value="MFS general substrate transporter"/>
    <property type="match status" value="1"/>
</dbReference>
<evidence type="ECO:0000256" key="2">
    <source>
        <dbReference type="ARBA" id="ARBA00022448"/>
    </source>
</evidence>
<keyword evidence="9" id="KW-1185">Reference proteome</keyword>
<feature type="domain" description="Major facilitator superfamily (MFS) profile" evidence="7">
    <location>
        <begin position="1"/>
        <end position="429"/>
    </location>
</feature>
<feature type="transmembrane region" description="Helical" evidence="6">
    <location>
        <begin position="107"/>
        <end position="129"/>
    </location>
</feature>
<dbReference type="Proteomes" id="UP000055045">
    <property type="component" value="Unassembled WGS sequence"/>
</dbReference>
<dbReference type="InterPro" id="IPR050930">
    <property type="entry name" value="MFS_Vesicular_Transporter"/>
</dbReference>
<feature type="transmembrane region" description="Helical" evidence="6">
    <location>
        <begin position="333"/>
        <end position="360"/>
    </location>
</feature>
<keyword evidence="4 6" id="KW-1133">Transmembrane helix</keyword>
<evidence type="ECO:0000256" key="5">
    <source>
        <dbReference type="ARBA" id="ARBA00023136"/>
    </source>
</evidence>
<protein>
    <recommendedName>
        <fullName evidence="7">Major facilitator superfamily (MFS) profile domain-containing protein</fullName>
    </recommendedName>
</protein>
<dbReference type="InterPro" id="IPR020846">
    <property type="entry name" value="MFS_dom"/>
</dbReference>
<proteinExistence type="predicted"/>
<evidence type="ECO:0000313" key="9">
    <source>
        <dbReference type="Proteomes" id="UP000055045"/>
    </source>
</evidence>
<evidence type="ECO:0000256" key="4">
    <source>
        <dbReference type="ARBA" id="ARBA00022989"/>
    </source>
</evidence>
<sequence>MLEGRIGLDSHRTQSMSSWLLAESAAVSVIVRMPLAHFADKSVSKRNWFLWALVIAFVSTIATAFGSSLFVLFVGRFVQAIASSIMWVVGYTTVADTVPIQHTAKTYAAISMAVSLGTSTGPMISGILFQLAGYWVAWASAFTVIGVDIVFRLLMVEKNPTKQVGKYSQFSKHGSISDRATLKDVSEDTAERASNSEYSPLLSTQYDEPATTSPVLQKAPNFYRCIFSKPNFAGAVWCSFMFGFLTTTFNATVPLHVRDEFNWGSMQSGLIFAALQAPRLVMSPLVGWLKDRAGTRTPTAFGFVVLAPLNWLLGIPGNEHFPFANKGNRGPVLYVLTMTLIGVHITFLNGVGTIEATVAVDELQKKHPGAFGPNGGKSRALAIASIFWTLGSFVGPVVAGTLNDKVGYYTMNCVVGEYLRVFDILLANS</sequence>
<dbReference type="AlphaFoldDB" id="A0A117NRH4"/>
<keyword evidence="3 6" id="KW-0812">Transmembrane</keyword>
<comment type="caution">
    <text evidence="8">The sequence shown here is derived from an EMBL/GenBank/DDBJ whole genome shotgun (WGS) entry which is preliminary data.</text>
</comment>
<dbReference type="Gene3D" id="1.20.1250.20">
    <property type="entry name" value="MFS general substrate transporter like domains"/>
    <property type="match status" value="1"/>
</dbReference>
<dbReference type="PANTHER" id="PTHR23506">
    <property type="entry name" value="GH10249P"/>
    <property type="match status" value="1"/>
</dbReference>
<name>A0A117NRH4_PENFR</name>
<feature type="transmembrane region" description="Helical" evidence="6">
    <location>
        <begin position="263"/>
        <end position="281"/>
    </location>
</feature>
<dbReference type="STRING" id="48697.A0A117NRH4"/>